<feature type="compositionally biased region" description="Basic and acidic residues" evidence="1">
    <location>
        <begin position="389"/>
        <end position="417"/>
    </location>
</feature>
<dbReference type="InterPro" id="IPR000008">
    <property type="entry name" value="C2_dom"/>
</dbReference>
<feature type="compositionally biased region" description="Polar residues" evidence="1">
    <location>
        <begin position="370"/>
        <end position="383"/>
    </location>
</feature>
<dbReference type="Pfam" id="PF00168">
    <property type="entry name" value="C2"/>
    <property type="match status" value="2"/>
</dbReference>
<evidence type="ECO:0000256" key="1">
    <source>
        <dbReference type="SAM" id="MobiDB-lite"/>
    </source>
</evidence>
<gene>
    <name evidence="3" type="ORF">V1264_019598</name>
</gene>
<feature type="domain" description="C2" evidence="2">
    <location>
        <begin position="575"/>
        <end position="694"/>
    </location>
</feature>
<feature type="compositionally biased region" description="Low complexity" evidence="1">
    <location>
        <begin position="102"/>
        <end position="128"/>
    </location>
</feature>
<feature type="region of interest" description="Disordered" evidence="1">
    <location>
        <begin position="706"/>
        <end position="728"/>
    </location>
</feature>
<feature type="compositionally biased region" description="Polar residues" evidence="1">
    <location>
        <begin position="18"/>
        <end position="30"/>
    </location>
</feature>
<protein>
    <recommendedName>
        <fullName evidence="2">C2 domain-containing protein</fullName>
    </recommendedName>
</protein>
<feature type="domain" description="C2" evidence="2">
    <location>
        <begin position="730"/>
        <end position="865"/>
    </location>
</feature>
<feature type="compositionally biased region" description="Basic and acidic residues" evidence="1">
    <location>
        <begin position="72"/>
        <end position="84"/>
    </location>
</feature>
<feature type="region of interest" description="Disordered" evidence="1">
    <location>
        <begin position="190"/>
        <end position="230"/>
    </location>
</feature>
<feature type="region of interest" description="Disordered" evidence="1">
    <location>
        <begin position="508"/>
        <end position="528"/>
    </location>
</feature>
<feature type="compositionally biased region" description="Low complexity" evidence="1">
    <location>
        <begin position="190"/>
        <end position="201"/>
    </location>
</feature>
<sequence length="870" mass="97474">MTELWYRIQRRYYKSSVCANGTSKTNGSSDIKQRSKPTVEYNTTLEEESHDGSADADTSQNRHDNSSSARAENPETKFLTEKPSSRSNNLWSKSEPDTRLPPSDSACSCSSSTVTVTVSPSNTHVSNVEVHSEPDGGRHSTSTLASSSVRLEPVDSGVELRPPDSNSQRSSGSWCVLDIQNCLVSDPVGSVQQEGQSQSSVKCDDRTSTSVTPQRSLHEDSRRGSRNSCQNSVRFATAKVRTENQITSADPALEQTNCDKRVACSVSRVPKHRVSYNETYPEPSGPRSHDKKCITMTSSSSSPTVRVSRTRERRHGEHRSSLRHSQNHSQTQSQSQEKGSVLAQSHHSRSAHSHSQDRHSASAQSRERPSSNSKPRNTHSVPSKSLDVPSHHWDRRSGSSQSRDKDTTRPRSKDKHSAPSTSLDVPPHSRDRRSGSSQPRDRDTSQSRSRERRSVSPRSQEAPYHSKDRRSASSQDRESTSSQCEERRSSPVQHRWKDLAEAMRRYREQQARKENGRHGDGVGDDAEKQDQEKLVKIVFSNVCYVMPLRAGLPARQEEHLFDVSDLQHEPPLISKCGSLEVTFSYEAAKCKMTVTIHRAREIPAKDRGGANSTQVRLMMLPTKKQRYKTKVKEGQEPVYEETFVFTKVTPDEVPGMGLRFRLYGLERMRRERMIGESVIGFASLNLDEPTTHWVILEPRSNLSHGDSGFDVSSLSKSDSASSTQSLQHGGMPELLAGLAYNSTTGRLAVQVIKGSNFRNMAMNRAPDTYVKVTLMSPSGQELQRCKTSVRRGQPNPLFKETFMLQVPLFQLPEVTLMVSVYNKKSMKKKEMIGWFSLGQNSSGEEESSHWADMRESKGEEVCRWHVLLES</sequence>
<feature type="compositionally biased region" description="Low complexity" evidence="1">
    <location>
        <begin position="297"/>
        <end position="307"/>
    </location>
</feature>
<evidence type="ECO:0000313" key="4">
    <source>
        <dbReference type="Proteomes" id="UP001374579"/>
    </source>
</evidence>
<dbReference type="InterPro" id="IPR043541">
    <property type="entry name" value="SYT14/14L/16"/>
</dbReference>
<keyword evidence="4" id="KW-1185">Reference proteome</keyword>
<dbReference type="CDD" id="cd08389">
    <property type="entry name" value="C2A_Synaptotagmin-14_16"/>
    <property type="match status" value="1"/>
</dbReference>
<feature type="compositionally biased region" description="Basic and acidic residues" evidence="1">
    <location>
        <begin position="354"/>
        <end position="369"/>
    </location>
</feature>
<dbReference type="EMBL" id="JBAMIC010000008">
    <property type="protein sequence ID" value="KAK7104963.1"/>
    <property type="molecule type" value="Genomic_DNA"/>
</dbReference>
<dbReference type="PANTHER" id="PTHR46129:SF2">
    <property type="entry name" value="SYNAPTOTAGMIN 14, ISOFORM D"/>
    <property type="match status" value="1"/>
</dbReference>
<dbReference type="InterPro" id="IPR035892">
    <property type="entry name" value="C2_domain_sf"/>
</dbReference>
<dbReference type="PROSITE" id="PS50004">
    <property type="entry name" value="C2"/>
    <property type="match status" value="2"/>
</dbReference>
<organism evidence="3 4">
    <name type="scientific">Littorina saxatilis</name>
    <dbReference type="NCBI Taxonomy" id="31220"/>
    <lineage>
        <taxon>Eukaryota</taxon>
        <taxon>Metazoa</taxon>
        <taxon>Spiralia</taxon>
        <taxon>Lophotrochozoa</taxon>
        <taxon>Mollusca</taxon>
        <taxon>Gastropoda</taxon>
        <taxon>Caenogastropoda</taxon>
        <taxon>Littorinimorpha</taxon>
        <taxon>Littorinoidea</taxon>
        <taxon>Littorinidae</taxon>
        <taxon>Littorina</taxon>
    </lineage>
</organism>
<dbReference type="GO" id="GO:0005543">
    <property type="term" value="F:phospholipid binding"/>
    <property type="evidence" value="ECO:0007669"/>
    <property type="project" value="TreeGrafter"/>
</dbReference>
<dbReference type="Proteomes" id="UP001374579">
    <property type="component" value="Unassembled WGS sequence"/>
</dbReference>
<feature type="region of interest" description="Disordered" evidence="1">
    <location>
        <begin position="275"/>
        <end position="496"/>
    </location>
</feature>
<feature type="region of interest" description="Disordered" evidence="1">
    <location>
        <begin position="18"/>
        <end position="172"/>
    </location>
</feature>
<feature type="compositionally biased region" description="Low complexity" evidence="1">
    <location>
        <begin position="706"/>
        <end position="725"/>
    </location>
</feature>
<reference evidence="3 4" key="1">
    <citation type="submission" date="2024-02" db="EMBL/GenBank/DDBJ databases">
        <title>Chromosome-scale genome assembly of the rough periwinkle Littorina saxatilis.</title>
        <authorList>
            <person name="De Jode A."/>
            <person name="Faria R."/>
            <person name="Formenti G."/>
            <person name="Sims Y."/>
            <person name="Smith T.P."/>
            <person name="Tracey A."/>
            <person name="Wood J.M.D."/>
            <person name="Zagrodzka Z.B."/>
            <person name="Johannesson K."/>
            <person name="Butlin R.K."/>
            <person name="Leder E.H."/>
        </authorList>
    </citation>
    <scope>NUCLEOTIDE SEQUENCE [LARGE SCALE GENOMIC DNA]</scope>
    <source>
        <strain evidence="3">Snail1</strain>
        <tissue evidence="3">Muscle</tissue>
    </source>
</reference>
<dbReference type="AlphaFoldDB" id="A0AAN9BF49"/>
<feature type="compositionally biased region" description="Low complexity" evidence="1">
    <location>
        <begin position="327"/>
        <end position="336"/>
    </location>
</feature>
<accession>A0AAN9BF49</accession>
<dbReference type="CDD" id="cd08408">
    <property type="entry name" value="C2B_Synaptotagmin-14_16"/>
    <property type="match status" value="1"/>
</dbReference>
<evidence type="ECO:0000259" key="2">
    <source>
        <dbReference type="PROSITE" id="PS50004"/>
    </source>
</evidence>
<comment type="caution">
    <text evidence="3">The sequence shown here is derived from an EMBL/GenBank/DDBJ whole genome shotgun (WGS) entry which is preliminary data.</text>
</comment>
<feature type="compositionally biased region" description="Basic and acidic residues" evidence="1">
    <location>
        <begin position="427"/>
        <end position="454"/>
    </location>
</feature>
<dbReference type="FunFam" id="2.60.40.150:FF:000062">
    <property type="entry name" value="synaptotagmin-14 isoform X1"/>
    <property type="match status" value="1"/>
</dbReference>
<feature type="compositionally biased region" description="Polar residues" evidence="1">
    <location>
        <begin position="139"/>
        <end position="149"/>
    </location>
</feature>
<dbReference type="SMART" id="SM00239">
    <property type="entry name" value="C2"/>
    <property type="match status" value="2"/>
</dbReference>
<name>A0AAN9BF49_9CAEN</name>
<dbReference type="PANTHER" id="PTHR46129">
    <property type="entry name" value="SYNAPTOTAGMIN 14, ISOFORM D"/>
    <property type="match status" value="1"/>
</dbReference>
<proteinExistence type="predicted"/>
<feature type="compositionally biased region" description="Basic and acidic residues" evidence="1">
    <location>
        <begin position="464"/>
        <end position="496"/>
    </location>
</feature>
<evidence type="ECO:0000313" key="3">
    <source>
        <dbReference type="EMBL" id="KAK7104963.1"/>
    </source>
</evidence>
<dbReference type="Gene3D" id="2.60.40.150">
    <property type="entry name" value="C2 domain"/>
    <property type="match status" value="2"/>
</dbReference>
<dbReference type="SUPFAM" id="SSF49562">
    <property type="entry name" value="C2 domain (Calcium/lipid-binding domain, CaLB)"/>
    <property type="match status" value="2"/>
</dbReference>